<evidence type="ECO:0000256" key="3">
    <source>
        <dbReference type="ARBA" id="ARBA00023274"/>
    </source>
</evidence>
<reference evidence="6 7" key="1">
    <citation type="submission" date="2015-02" db="EMBL/GenBank/DDBJ databases">
        <title>Single-cell genomics of uncultivated deep-branching MTB reveals a conserved set of magnetosome genes.</title>
        <authorList>
            <person name="Kolinko S."/>
            <person name="Richter M."/>
            <person name="Glockner F.O."/>
            <person name="Brachmann A."/>
            <person name="Schuler D."/>
        </authorList>
    </citation>
    <scope>NUCLEOTIDE SEQUENCE [LARGE SCALE GENOMIC DNA]</scope>
    <source>
        <strain evidence="6">TM-1</strain>
    </source>
</reference>
<dbReference type="InterPro" id="IPR036164">
    <property type="entry name" value="bL21-like_sf"/>
</dbReference>
<name>A0A0F3GZU4_9BACT</name>
<evidence type="ECO:0000256" key="5">
    <source>
        <dbReference type="RuleBase" id="RU000562"/>
    </source>
</evidence>
<comment type="caution">
    <text evidence="6">The sequence shown here is derived from an EMBL/GenBank/DDBJ whole genome shotgun (WGS) entry which is preliminary data.</text>
</comment>
<sequence length="112" mass="12159">MFAIIETGGKQYKVSPDDKVKVGKLGPKEGFEVGHQVVMDKVLAISDDNKVTVGTPYVSGATVKVQVLSNGRTKKIEIFKMKPRKAHRKHGTHRQGFTIIKVDEIVGGSNGA</sequence>
<dbReference type="Proteomes" id="UP000033423">
    <property type="component" value="Unassembled WGS sequence"/>
</dbReference>
<comment type="subunit">
    <text evidence="4">Part of the 50S ribosomal subunit. Contacts protein L20.</text>
</comment>
<dbReference type="InterPro" id="IPR028909">
    <property type="entry name" value="bL21-like"/>
</dbReference>
<keyword evidence="4 5" id="KW-0699">rRNA-binding</keyword>
<evidence type="ECO:0000256" key="2">
    <source>
        <dbReference type="ARBA" id="ARBA00022980"/>
    </source>
</evidence>
<dbReference type="PATRIC" id="fig|29290.4.peg.2092"/>
<organism evidence="6 7">
    <name type="scientific">Candidatus Magnetobacterium bavaricum</name>
    <dbReference type="NCBI Taxonomy" id="29290"/>
    <lineage>
        <taxon>Bacteria</taxon>
        <taxon>Pseudomonadati</taxon>
        <taxon>Nitrospirota</taxon>
        <taxon>Thermodesulfovibrionia</taxon>
        <taxon>Thermodesulfovibrionales</taxon>
        <taxon>Candidatus Magnetobacteriaceae</taxon>
        <taxon>Candidatus Magnetobacterium</taxon>
    </lineage>
</organism>
<dbReference type="GO" id="GO:0005840">
    <property type="term" value="C:ribosome"/>
    <property type="evidence" value="ECO:0007669"/>
    <property type="project" value="UniProtKB-KW"/>
</dbReference>
<dbReference type="GO" id="GO:0019843">
    <property type="term" value="F:rRNA binding"/>
    <property type="evidence" value="ECO:0007669"/>
    <property type="project" value="UniProtKB-UniRule"/>
</dbReference>
<dbReference type="NCBIfam" id="TIGR00061">
    <property type="entry name" value="L21"/>
    <property type="match status" value="1"/>
</dbReference>
<dbReference type="InterPro" id="IPR001787">
    <property type="entry name" value="Ribosomal_bL21"/>
</dbReference>
<keyword evidence="3 4" id="KW-0687">Ribonucleoprotein</keyword>
<dbReference type="HAMAP" id="MF_01363">
    <property type="entry name" value="Ribosomal_bL21"/>
    <property type="match status" value="1"/>
</dbReference>
<keyword evidence="7" id="KW-1185">Reference proteome</keyword>
<evidence type="ECO:0000256" key="4">
    <source>
        <dbReference type="HAMAP-Rule" id="MF_01363"/>
    </source>
</evidence>
<gene>
    <name evidence="4" type="primary">rplU</name>
    <name evidence="6" type="ORF">MBAV_001580</name>
</gene>
<dbReference type="SUPFAM" id="SSF141091">
    <property type="entry name" value="L21p-like"/>
    <property type="match status" value="1"/>
</dbReference>
<dbReference type="EMBL" id="LACI01000682">
    <property type="protein sequence ID" value="KJU86223.1"/>
    <property type="molecule type" value="Genomic_DNA"/>
</dbReference>
<dbReference type="Pfam" id="PF00829">
    <property type="entry name" value="Ribosomal_L21p"/>
    <property type="match status" value="1"/>
</dbReference>
<dbReference type="PANTHER" id="PTHR21349">
    <property type="entry name" value="50S RIBOSOMAL PROTEIN L21"/>
    <property type="match status" value="1"/>
</dbReference>
<accession>A0A0F3GZU4</accession>
<evidence type="ECO:0000313" key="7">
    <source>
        <dbReference type="Proteomes" id="UP000033423"/>
    </source>
</evidence>
<proteinExistence type="inferred from homology"/>
<comment type="function">
    <text evidence="4 5">This protein binds to 23S rRNA in the presence of protein L20.</text>
</comment>
<keyword evidence="2 4" id="KW-0689">Ribosomal protein</keyword>
<keyword evidence="4 5" id="KW-0694">RNA-binding</keyword>
<dbReference type="GO" id="GO:0006412">
    <property type="term" value="P:translation"/>
    <property type="evidence" value="ECO:0007669"/>
    <property type="project" value="UniProtKB-UniRule"/>
</dbReference>
<dbReference type="PANTHER" id="PTHR21349:SF0">
    <property type="entry name" value="LARGE RIBOSOMAL SUBUNIT PROTEIN BL21M"/>
    <property type="match status" value="1"/>
</dbReference>
<dbReference type="GO" id="GO:0005737">
    <property type="term" value="C:cytoplasm"/>
    <property type="evidence" value="ECO:0007669"/>
    <property type="project" value="UniProtKB-ARBA"/>
</dbReference>
<dbReference type="AlphaFoldDB" id="A0A0F3GZU4"/>
<evidence type="ECO:0000256" key="1">
    <source>
        <dbReference type="ARBA" id="ARBA00008563"/>
    </source>
</evidence>
<comment type="similarity">
    <text evidence="1 4 5">Belongs to the bacterial ribosomal protein bL21 family.</text>
</comment>
<protein>
    <recommendedName>
        <fullName evidence="4">Large ribosomal subunit protein bL21</fullName>
    </recommendedName>
</protein>
<evidence type="ECO:0000313" key="6">
    <source>
        <dbReference type="EMBL" id="KJU86223.1"/>
    </source>
</evidence>
<dbReference type="GO" id="GO:0003735">
    <property type="term" value="F:structural constituent of ribosome"/>
    <property type="evidence" value="ECO:0007669"/>
    <property type="project" value="InterPro"/>
</dbReference>
<dbReference type="GO" id="GO:1990904">
    <property type="term" value="C:ribonucleoprotein complex"/>
    <property type="evidence" value="ECO:0007669"/>
    <property type="project" value="UniProtKB-KW"/>
</dbReference>